<sequence>MLMKQLEMTDLGPLSYFLGIEFKEIEARIFMHQGKYVEDLLKKFNMFEFNMAVTPAKTRLVMSLKSEGEHVDATLYKQIVGSLRYLCNTRPNLAFSVGLTSRYMEAPKTPHMMVAKRILRYIRGTMNYGLWLGKLLKELKIQEANPMNLFVDNNSIINLAKHPVNHGNSKHIETRYHCI</sequence>
<accession>A0A8B8LPN7</accession>
<gene>
    <name evidence="3" type="primary">LOC113866144</name>
</gene>
<organism evidence="2 3">
    <name type="scientific">Abrus precatorius</name>
    <name type="common">Indian licorice</name>
    <name type="synonym">Glycine abrus</name>
    <dbReference type="NCBI Taxonomy" id="3816"/>
    <lineage>
        <taxon>Eukaryota</taxon>
        <taxon>Viridiplantae</taxon>
        <taxon>Streptophyta</taxon>
        <taxon>Embryophyta</taxon>
        <taxon>Tracheophyta</taxon>
        <taxon>Spermatophyta</taxon>
        <taxon>Magnoliopsida</taxon>
        <taxon>eudicotyledons</taxon>
        <taxon>Gunneridae</taxon>
        <taxon>Pentapetalae</taxon>
        <taxon>rosids</taxon>
        <taxon>fabids</taxon>
        <taxon>Fabales</taxon>
        <taxon>Fabaceae</taxon>
        <taxon>Papilionoideae</taxon>
        <taxon>50 kb inversion clade</taxon>
        <taxon>NPAAA clade</taxon>
        <taxon>indigoferoid/millettioid clade</taxon>
        <taxon>Abreae</taxon>
        <taxon>Abrus</taxon>
    </lineage>
</organism>
<name>A0A8B8LPN7_ABRPR</name>
<dbReference type="Pfam" id="PF07727">
    <property type="entry name" value="RVT_2"/>
    <property type="match status" value="1"/>
</dbReference>
<evidence type="ECO:0000313" key="2">
    <source>
        <dbReference type="Proteomes" id="UP000694853"/>
    </source>
</evidence>
<dbReference type="PANTHER" id="PTHR11439:SF483">
    <property type="entry name" value="PEPTIDE SYNTHASE GLIP-LIKE, PUTATIVE (AFU_ORTHOLOGUE AFUA_3G12920)-RELATED"/>
    <property type="match status" value="1"/>
</dbReference>
<dbReference type="KEGG" id="aprc:113866144"/>
<dbReference type="InterPro" id="IPR013103">
    <property type="entry name" value="RVT_2"/>
</dbReference>
<protein>
    <submittedName>
        <fullName evidence="3">Uncharacterized protein LOC113866144</fullName>
    </submittedName>
</protein>
<evidence type="ECO:0000313" key="3">
    <source>
        <dbReference type="RefSeq" id="XP_027356834.1"/>
    </source>
</evidence>
<dbReference type="OrthoDB" id="1740642at2759"/>
<proteinExistence type="predicted"/>
<dbReference type="AlphaFoldDB" id="A0A8B8LPN7"/>
<dbReference type="Proteomes" id="UP000694853">
    <property type="component" value="Unplaced"/>
</dbReference>
<dbReference type="PANTHER" id="PTHR11439">
    <property type="entry name" value="GAG-POL-RELATED RETROTRANSPOSON"/>
    <property type="match status" value="1"/>
</dbReference>
<feature type="domain" description="Reverse transcriptase Ty1/copia-type" evidence="1">
    <location>
        <begin position="1"/>
        <end position="56"/>
    </location>
</feature>
<evidence type="ECO:0000259" key="1">
    <source>
        <dbReference type="Pfam" id="PF07727"/>
    </source>
</evidence>
<dbReference type="CDD" id="cd09272">
    <property type="entry name" value="RNase_HI_RT_Ty1"/>
    <property type="match status" value="1"/>
</dbReference>
<reference evidence="2" key="1">
    <citation type="journal article" date="2019" name="Toxins">
        <title>Detection of Abrin-Like and Prepropulchellin-Like Toxin Genes and Transcripts Using Whole Genome Sequencing and Full-Length Transcript Sequencing of Abrus precatorius.</title>
        <authorList>
            <person name="Hovde B.T."/>
            <person name="Daligault H.E."/>
            <person name="Hanschen E.R."/>
            <person name="Kunde Y.A."/>
            <person name="Johnson M.B."/>
            <person name="Starkenburg S.R."/>
            <person name="Johnson S.L."/>
        </authorList>
    </citation>
    <scope>NUCLEOTIDE SEQUENCE [LARGE SCALE GENOMIC DNA]</scope>
</reference>
<dbReference type="RefSeq" id="XP_027356834.1">
    <property type="nucleotide sequence ID" value="XM_027501033.1"/>
</dbReference>
<dbReference type="GeneID" id="113866144"/>
<reference evidence="3" key="2">
    <citation type="submission" date="2025-08" db="UniProtKB">
        <authorList>
            <consortium name="RefSeq"/>
        </authorList>
    </citation>
    <scope>IDENTIFICATION</scope>
    <source>
        <tissue evidence="3">Young leaves</tissue>
    </source>
</reference>
<keyword evidence="2" id="KW-1185">Reference proteome</keyword>